<dbReference type="GO" id="GO:0004853">
    <property type="term" value="F:uroporphyrinogen decarboxylase activity"/>
    <property type="evidence" value="ECO:0007669"/>
    <property type="project" value="UniProtKB-EC"/>
</dbReference>
<comment type="cofactor">
    <cofactor evidence="1">
        <name>Zn(2+)</name>
        <dbReference type="ChEBI" id="CHEBI:29105"/>
    </cofactor>
</comment>
<evidence type="ECO:0000256" key="3">
    <source>
        <dbReference type="ARBA" id="ARBA00022679"/>
    </source>
</evidence>
<evidence type="ECO:0000256" key="4">
    <source>
        <dbReference type="ARBA" id="ARBA00022723"/>
    </source>
</evidence>
<protein>
    <submittedName>
        <fullName evidence="8">Uroporphyrinogen decarboxylase</fullName>
        <ecNumber evidence="8">4.1.1.37</ecNumber>
    </submittedName>
</protein>
<evidence type="ECO:0000256" key="5">
    <source>
        <dbReference type="ARBA" id="ARBA00022833"/>
    </source>
</evidence>
<dbReference type="EMBL" id="CP131062">
    <property type="protein sequence ID" value="WNY28626.1"/>
    <property type="molecule type" value="Genomic_DNA"/>
</dbReference>
<proteinExistence type="predicted"/>
<keyword evidence="2" id="KW-0489">Methyltransferase</keyword>
<dbReference type="InterPro" id="IPR006360">
    <property type="entry name" value="Mtase_MtaA_CmuA"/>
</dbReference>
<dbReference type="PANTHER" id="PTHR47099:SF1">
    <property type="entry name" value="METHYLCOBAMIDE:COM METHYLTRANSFERASE MTBA"/>
    <property type="match status" value="1"/>
</dbReference>
<dbReference type="GO" id="GO:0015948">
    <property type="term" value="P:methanogenesis"/>
    <property type="evidence" value="ECO:0007669"/>
    <property type="project" value="UniProtKB-KW"/>
</dbReference>
<dbReference type="Proteomes" id="UP001302662">
    <property type="component" value="Chromosome"/>
</dbReference>
<sequence length="348" mass="37963">METMTMLERFTKSLQLKEVDKIPVCSVTQTGTMELMELTGTSWPKAFTDPKEMAALAMAGYEIAGLEGVRYPFSSPDIPQAFGCAYSSGTFNSPPHQLDFPCQTPEEVLDLTIPEDLYESPGIKSMIETTDILRRQIDEKGYELPLIAGILGPASFASCIAGVNNYLMWSVKEQDALQQLINLGGEVCAEYANVLYDHGADSVVIIDSESGPDLFPPPLFEPMFLSVYQKMAKTMKGLNILHMCGDATVILDPLAKSGFHGLSIEEKTSMKYASQTIGDQICLIGNISPSDELLLQSLEVVKKAAKQCIEDGVRILAPGCGIAPYTPLANLKAFVAARDEYYAEKESV</sequence>
<organism evidence="8 9">
    <name type="scientific">Methanimicrococcus stummii</name>
    <dbReference type="NCBI Taxonomy" id="3028294"/>
    <lineage>
        <taxon>Archaea</taxon>
        <taxon>Methanobacteriati</taxon>
        <taxon>Methanobacteriota</taxon>
        <taxon>Stenosarchaea group</taxon>
        <taxon>Methanomicrobia</taxon>
        <taxon>Methanosarcinales</taxon>
        <taxon>Methanosarcinaceae</taxon>
        <taxon>Methanimicrococcus</taxon>
    </lineage>
</organism>
<dbReference type="SUPFAM" id="SSF51726">
    <property type="entry name" value="UROD/MetE-like"/>
    <property type="match status" value="1"/>
</dbReference>
<name>A0AA96ZYA3_9EURY</name>
<dbReference type="EC" id="4.1.1.37" evidence="8"/>
<evidence type="ECO:0000313" key="9">
    <source>
        <dbReference type="Proteomes" id="UP001302662"/>
    </source>
</evidence>
<evidence type="ECO:0000256" key="6">
    <source>
        <dbReference type="ARBA" id="ARBA00022994"/>
    </source>
</evidence>
<keyword evidence="6" id="KW-0484">Methanogenesis</keyword>
<dbReference type="Pfam" id="PF01208">
    <property type="entry name" value="URO-D"/>
    <property type="match status" value="1"/>
</dbReference>
<dbReference type="NCBIfam" id="NF040654">
    <property type="entry name" value="MtaA_Meth"/>
    <property type="match status" value="1"/>
</dbReference>
<dbReference type="GO" id="GO:0032259">
    <property type="term" value="P:methylation"/>
    <property type="evidence" value="ECO:0007669"/>
    <property type="project" value="UniProtKB-KW"/>
</dbReference>
<dbReference type="PANTHER" id="PTHR47099">
    <property type="entry name" value="METHYLCOBAMIDE:COM METHYLTRANSFERASE MTBA"/>
    <property type="match status" value="1"/>
</dbReference>
<dbReference type="NCBIfam" id="TIGR01463">
    <property type="entry name" value="mtaA_cmuA"/>
    <property type="match status" value="1"/>
</dbReference>
<gene>
    <name evidence="8" type="primary">hemE_2</name>
    <name evidence="8" type="ORF">MmiEs2_08220</name>
</gene>
<keyword evidence="4" id="KW-0479">Metal-binding</keyword>
<dbReference type="InterPro" id="IPR052024">
    <property type="entry name" value="Methanogen_methyltrans"/>
</dbReference>
<accession>A0AA96ZYA3</accession>
<dbReference type="InterPro" id="IPR038071">
    <property type="entry name" value="UROD/MetE-like_sf"/>
</dbReference>
<dbReference type="GO" id="GO:0008168">
    <property type="term" value="F:methyltransferase activity"/>
    <property type="evidence" value="ECO:0007669"/>
    <property type="project" value="UniProtKB-KW"/>
</dbReference>
<evidence type="ECO:0000259" key="7">
    <source>
        <dbReference type="Pfam" id="PF01208"/>
    </source>
</evidence>
<evidence type="ECO:0000256" key="2">
    <source>
        <dbReference type="ARBA" id="ARBA00022603"/>
    </source>
</evidence>
<keyword evidence="9" id="KW-1185">Reference proteome</keyword>
<reference evidence="8 9" key="1">
    <citation type="submission" date="2023-07" db="EMBL/GenBank/DDBJ databases">
        <title>Closed genome sequence of Methanimicrococcus sp. Es2.</title>
        <authorList>
            <person name="Protasov E."/>
            <person name="Platt K."/>
            <person name="Reeh H."/>
            <person name="Poehlein A."/>
            <person name="Daniel R."/>
            <person name="Brune A."/>
        </authorList>
    </citation>
    <scope>NUCLEOTIDE SEQUENCE [LARGE SCALE GENOMIC DNA]</scope>
    <source>
        <strain evidence="8 9">Es2</strain>
    </source>
</reference>
<dbReference type="RefSeq" id="WP_316560165.1">
    <property type="nucleotide sequence ID" value="NZ_CP131062.1"/>
</dbReference>
<dbReference type="NCBIfam" id="NF004889">
    <property type="entry name" value="PRK06252.1"/>
    <property type="match status" value="1"/>
</dbReference>
<evidence type="ECO:0000313" key="8">
    <source>
        <dbReference type="EMBL" id="WNY28626.1"/>
    </source>
</evidence>
<dbReference type="GO" id="GO:0006779">
    <property type="term" value="P:porphyrin-containing compound biosynthetic process"/>
    <property type="evidence" value="ECO:0007669"/>
    <property type="project" value="InterPro"/>
</dbReference>
<dbReference type="GO" id="GO:0006730">
    <property type="term" value="P:one-carbon metabolic process"/>
    <property type="evidence" value="ECO:0007669"/>
    <property type="project" value="InterPro"/>
</dbReference>
<dbReference type="GO" id="GO:0046872">
    <property type="term" value="F:metal ion binding"/>
    <property type="evidence" value="ECO:0007669"/>
    <property type="project" value="UniProtKB-KW"/>
</dbReference>
<dbReference type="Gene3D" id="3.20.20.210">
    <property type="match status" value="1"/>
</dbReference>
<evidence type="ECO:0000256" key="1">
    <source>
        <dbReference type="ARBA" id="ARBA00001947"/>
    </source>
</evidence>
<dbReference type="AlphaFoldDB" id="A0AA96ZYA3"/>
<keyword evidence="8" id="KW-0456">Lyase</keyword>
<feature type="domain" description="Uroporphyrinogen decarboxylase (URO-D)" evidence="7">
    <location>
        <begin position="8"/>
        <end position="341"/>
    </location>
</feature>
<dbReference type="InterPro" id="IPR000257">
    <property type="entry name" value="Uroporphyrinogen_deCOase"/>
</dbReference>
<dbReference type="KEGG" id="mees:MmiEs2_08220"/>
<dbReference type="GeneID" id="85197285"/>
<keyword evidence="5" id="KW-0862">Zinc</keyword>
<keyword evidence="3" id="KW-0808">Transferase</keyword>